<evidence type="ECO:0000313" key="1">
    <source>
        <dbReference type="EMBL" id="MCC2118264.1"/>
    </source>
</evidence>
<gene>
    <name evidence="1" type="ORF">LKD75_01425</name>
</gene>
<proteinExistence type="predicted"/>
<dbReference type="AlphaFoldDB" id="A0AAE2ZXF6"/>
<organism evidence="1 2">
    <name type="scientific">Waltera acetigignens</name>
    <dbReference type="NCBI Taxonomy" id="2981769"/>
    <lineage>
        <taxon>Bacteria</taxon>
        <taxon>Bacillati</taxon>
        <taxon>Bacillota</taxon>
        <taxon>Clostridia</taxon>
        <taxon>Lachnospirales</taxon>
        <taxon>Lachnospiraceae</taxon>
        <taxon>Waltera</taxon>
    </lineage>
</organism>
<dbReference type="RefSeq" id="WP_227732033.1">
    <property type="nucleotide sequence ID" value="NZ_JAJEPV010000002.1"/>
</dbReference>
<dbReference type="Pfam" id="PF15428">
    <property type="entry name" value="Imm26"/>
    <property type="match status" value="1"/>
</dbReference>
<accession>A0AAE2ZXF6</accession>
<keyword evidence="2" id="KW-1185">Reference proteome</keyword>
<comment type="caution">
    <text evidence="1">The sequence shown here is derived from an EMBL/GenBank/DDBJ whole genome shotgun (WGS) entry which is preliminary data.</text>
</comment>
<dbReference type="Proteomes" id="UP001197795">
    <property type="component" value="Unassembled WGS sequence"/>
</dbReference>
<name>A0AAE2ZXF6_9FIRM</name>
<reference evidence="1 2" key="1">
    <citation type="submission" date="2021-10" db="EMBL/GenBank/DDBJ databases">
        <title>Anaerobic single-cell dispensing facilitates the cultivation of human gut bacteria.</title>
        <authorList>
            <person name="Afrizal A."/>
        </authorList>
    </citation>
    <scope>NUCLEOTIDE SEQUENCE [LARGE SCALE GENOMIC DNA]</scope>
    <source>
        <strain evidence="1 2">CLA-AA-H273</strain>
    </source>
</reference>
<dbReference type="InterPro" id="IPR029278">
    <property type="entry name" value="Imm26"/>
</dbReference>
<dbReference type="EMBL" id="JAJEPV010000002">
    <property type="protein sequence ID" value="MCC2118264.1"/>
    <property type="molecule type" value="Genomic_DNA"/>
</dbReference>
<sequence>MELTNEQRKYLGLEIIEPAWERVEIPSNCLKPELSTGKDILFFDGDILRKVIWLDDEGSFLENSYYLRTQDDHTMIAPITAKGRPKRLNGVNLQRCTPYGMYLHFSGRCEKRGGFCLANYTTQKTYFSSEFAGLPGMNVDEFQHFLDKWMAETNTEDFMEIQAFANAKRQHCKYREGDFFRFKYDRRNYGYGRILLDVRKFMKNGGEFWDILMGKPLCVSVYHIITADPNVKITELQLLNSCPSQYIMDNIFYYGEAEIIGNAPLPEELDAVDYPIMYGRSIDARNRDKICYCRGKVYREIPLEGNKLPQKDFKNNAIGFSLCTDKALMEKCIKAGSNAPYWEKQAERVYARDLRNPINARELEYVRKQMEV</sequence>
<protein>
    <submittedName>
        <fullName evidence="1">Immunity 26/phosphotriesterase HocA family protein</fullName>
    </submittedName>
</protein>
<evidence type="ECO:0000313" key="2">
    <source>
        <dbReference type="Proteomes" id="UP001197795"/>
    </source>
</evidence>